<feature type="region of interest" description="Disordered" evidence="1">
    <location>
        <begin position="1"/>
        <end position="75"/>
    </location>
</feature>
<name>A0A4U5M725_STECR</name>
<proteinExistence type="predicted"/>
<feature type="compositionally biased region" description="Polar residues" evidence="1">
    <location>
        <begin position="121"/>
        <end position="136"/>
    </location>
</feature>
<dbReference type="AlphaFoldDB" id="A0A4U5M725"/>
<evidence type="ECO:0000313" key="3">
    <source>
        <dbReference type="Proteomes" id="UP000298663"/>
    </source>
</evidence>
<reference evidence="2 3" key="2">
    <citation type="journal article" date="2019" name="G3 (Bethesda)">
        <title>Hybrid Assembly of the Genome of the Entomopathogenic Nematode Steinernema carpocapsae Identifies the X-Chromosome.</title>
        <authorList>
            <person name="Serra L."/>
            <person name="Macchietto M."/>
            <person name="Macias-Munoz A."/>
            <person name="McGill C.J."/>
            <person name="Rodriguez I.M."/>
            <person name="Rodriguez B."/>
            <person name="Murad R."/>
            <person name="Mortazavi A."/>
        </authorList>
    </citation>
    <scope>NUCLEOTIDE SEQUENCE [LARGE SCALE GENOMIC DNA]</scope>
    <source>
        <strain evidence="2 3">ALL</strain>
    </source>
</reference>
<feature type="region of interest" description="Disordered" evidence="1">
    <location>
        <begin position="110"/>
        <end position="147"/>
    </location>
</feature>
<evidence type="ECO:0000313" key="2">
    <source>
        <dbReference type="EMBL" id="TKR64632.1"/>
    </source>
</evidence>
<feature type="compositionally biased region" description="Basic and acidic residues" evidence="1">
    <location>
        <begin position="11"/>
        <end position="28"/>
    </location>
</feature>
<reference evidence="2 3" key="1">
    <citation type="journal article" date="2015" name="Genome Biol.">
        <title>Comparative genomics of Steinernema reveals deeply conserved gene regulatory networks.</title>
        <authorList>
            <person name="Dillman A.R."/>
            <person name="Macchietto M."/>
            <person name="Porter C.F."/>
            <person name="Rogers A."/>
            <person name="Williams B."/>
            <person name="Antoshechkin I."/>
            <person name="Lee M.M."/>
            <person name="Goodwin Z."/>
            <person name="Lu X."/>
            <person name="Lewis E.E."/>
            <person name="Goodrich-Blair H."/>
            <person name="Stock S.P."/>
            <person name="Adams B.J."/>
            <person name="Sternberg P.W."/>
            <person name="Mortazavi A."/>
        </authorList>
    </citation>
    <scope>NUCLEOTIDE SEQUENCE [LARGE SCALE GENOMIC DNA]</scope>
    <source>
        <strain evidence="2 3">ALL</strain>
    </source>
</reference>
<gene>
    <name evidence="2" type="ORF">L596_025130</name>
</gene>
<protein>
    <submittedName>
        <fullName evidence="2">Uncharacterized protein</fullName>
    </submittedName>
</protein>
<sequence length="241" mass="26675">MASRSQKSRKQTFEDRQENAKKSGQTEREEVEETEELYLLYEEIDSLEDENVGEKRETTRRKREDGAKIGDDEVELMRKRRKKEADFGWASSLNSSLLNSVLHDHSANLKSEGSELAFSPQAHNDSTDSKSLSDQLPSRAFSSADDSETLTTFEVSMSDLSVTSGTPSTVDMSTSDFSVTQSEFSLTGTTLSSSVLSGEFSVTTTSAELSGSSGSDFSLERHLQATSSPVEKKQIVKKYFE</sequence>
<feature type="compositionally biased region" description="Basic residues" evidence="1">
    <location>
        <begin position="1"/>
        <end position="10"/>
    </location>
</feature>
<accession>A0A4U5M725</accession>
<organism evidence="2 3">
    <name type="scientific">Steinernema carpocapsae</name>
    <name type="common">Entomopathogenic nematode</name>
    <dbReference type="NCBI Taxonomy" id="34508"/>
    <lineage>
        <taxon>Eukaryota</taxon>
        <taxon>Metazoa</taxon>
        <taxon>Ecdysozoa</taxon>
        <taxon>Nematoda</taxon>
        <taxon>Chromadorea</taxon>
        <taxon>Rhabditida</taxon>
        <taxon>Tylenchina</taxon>
        <taxon>Panagrolaimomorpha</taxon>
        <taxon>Strongyloidoidea</taxon>
        <taxon>Steinernematidae</taxon>
        <taxon>Steinernema</taxon>
    </lineage>
</organism>
<dbReference type="Proteomes" id="UP000298663">
    <property type="component" value="Unassembled WGS sequence"/>
</dbReference>
<dbReference type="EMBL" id="AZBU02000009">
    <property type="protein sequence ID" value="TKR64632.1"/>
    <property type="molecule type" value="Genomic_DNA"/>
</dbReference>
<keyword evidence="3" id="KW-1185">Reference proteome</keyword>
<feature type="compositionally biased region" description="Basic and acidic residues" evidence="1">
    <location>
        <begin position="52"/>
        <end position="75"/>
    </location>
</feature>
<feature type="compositionally biased region" description="Acidic residues" evidence="1">
    <location>
        <begin position="29"/>
        <end position="51"/>
    </location>
</feature>
<evidence type="ECO:0000256" key="1">
    <source>
        <dbReference type="SAM" id="MobiDB-lite"/>
    </source>
</evidence>
<comment type="caution">
    <text evidence="2">The sequence shown here is derived from an EMBL/GenBank/DDBJ whole genome shotgun (WGS) entry which is preliminary data.</text>
</comment>